<feature type="compositionally biased region" description="Basic and acidic residues" evidence="1">
    <location>
        <begin position="8"/>
        <end position="21"/>
    </location>
</feature>
<dbReference type="EMBL" id="AYYF01000771">
    <property type="protein sequence ID" value="ETK13227.1"/>
    <property type="molecule type" value="Genomic_DNA"/>
</dbReference>
<feature type="region of interest" description="Disordered" evidence="1">
    <location>
        <begin position="1"/>
        <end position="21"/>
    </location>
</feature>
<reference evidence="2 3" key="1">
    <citation type="submission" date="2013-11" db="EMBL/GenBank/DDBJ databases">
        <title>Single cell genomics of uncultured Tannerella BU063 (oral taxon 286).</title>
        <authorList>
            <person name="Beall C.J."/>
            <person name="Campbell A.G."/>
            <person name="Griffen A.L."/>
            <person name="Podar M."/>
            <person name="Leys E.J."/>
        </authorList>
    </citation>
    <scope>NUCLEOTIDE SEQUENCE [LARGE SCALE GENOMIC DNA]</scope>
    <source>
        <strain evidence="2">Cell 8/11</strain>
    </source>
</reference>
<protein>
    <submittedName>
        <fullName evidence="2">Uncharacterized protein</fullName>
    </submittedName>
</protein>
<evidence type="ECO:0000313" key="3">
    <source>
        <dbReference type="Proteomes" id="UP000034980"/>
    </source>
</evidence>
<dbReference type="Proteomes" id="UP000034980">
    <property type="component" value="Unassembled WGS sequence"/>
</dbReference>
<sequence>MHTISSTELRDNKTRSVDRTKQEVALVRSRHHESFVAPGEDRLPEDFDRALSMDEAITRIEAGMRRIIERHKRACTSK</sequence>
<organism evidence="2 3">
    <name type="scientific">Tannerella sp. oral taxon BU063 isolate Cell 8/11</name>
    <dbReference type="NCBI Taxonomy" id="1411915"/>
    <lineage>
        <taxon>Bacteria</taxon>
        <taxon>Pseudomonadati</taxon>
        <taxon>Bacteroidota</taxon>
        <taxon>Bacteroidia</taxon>
        <taxon>Bacteroidales</taxon>
        <taxon>Tannerellaceae</taxon>
        <taxon>Tannerella</taxon>
    </lineage>
</organism>
<accession>W2D3H0</accession>
<evidence type="ECO:0000256" key="1">
    <source>
        <dbReference type="SAM" id="MobiDB-lite"/>
    </source>
</evidence>
<proteinExistence type="predicted"/>
<evidence type="ECO:0000313" key="2">
    <source>
        <dbReference type="EMBL" id="ETK13227.1"/>
    </source>
</evidence>
<gene>
    <name evidence="2" type="ORF">T235_04145</name>
</gene>
<comment type="caution">
    <text evidence="2">The sequence shown here is derived from an EMBL/GenBank/DDBJ whole genome shotgun (WGS) entry which is preliminary data.</text>
</comment>
<name>W2D3H0_9BACT</name>
<dbReference type="AlphaFoldDB" id="W2D3H0"/>